<accession>A7K9E8</accession>
<dbReference type="KEGG" id="vg:5470781"/>
<dbReference type="EMBL" id="EF101928">
    <property type="protein sequence ID" value="ABT16672.1"/>
    <property type="molecule type" value="Genomic_DNA"/>
</dbReference>
<dbReference type="Proteomes" id="UP000202420">
    <property type="component" value="Segment"/>
</dbReference>
<dbReference type="GeneID" id="5470781"/>
<proteinExistence type="predicted"/>
<reference evidence="1 2" key="1">
    <citation type="submission" date="2006-09" db="EMBL/GenBank/DDBJ databases">
        <title>Sequence and annotation of the 288-kb ATCV-1 virus that infects an endosymbiotic Chlorella strain of the heliozoon Acanthocystis turfacea.</title>
        <authorList>
            <person name="Fitzgerald L.A."/>
            <person name="Graves M.V."/>
            <person name="Li X."/>
            <person name="Pfitzner A.J.P."/>
            <person name="Hartigan J."/>
            <person name="Van Etten J.L."/>
        </authorList>
    </citation>
    <scope>NUCLEOTIDE SEQUENCE [LARGE SCALE GENOMIC DNA]</scope>
    <source>
        <strain evidence="1 2">ATCV-1</strain>
    </source>
</reference>
<organism evidence="1 2">
    <name type="scientific">Chlorovirus heliozoae</name>
    <dbReference type="NCBI Taxonomy" id="322019"/>
    <lineage>
        <taxon>Viruses</taxon>
        <taxon>Varidnaviria</taxon>
        <taxon>Bamfordvirae</taxon>
        <taxon>Nucleocytoviricota</taxon>
        <taxon>Megaviricetes</taxon>
        <taxon>Algavirales</taxon>
        <taxon>Phycodnaviridae</taxon>
        <taxon>Chlorovirus</taxon>
    </lineage>
</organism>
<name>A7K9E8_9PHYC</name>
<sequence length="70" mass="8407">MILQRAKWVYVMQNQLHCQEHFARHHAPLTTSVEGFEDLSHVEQPRQRTSYKTPVHWRGHLICLVPKLEY</sequence>
<gene>
    <name evidence="1" type="primary">z538L</name>
    <name evidence="1" type="ORF">ATCV1_z538L</name>
</gene>
<protein>
    <submittedName>
        <fullName evidence="1">Uncharacterized protein z538L</fullName>
    </submittedName>
</protein>
<dbReference type="RefSeq" id="YP_001427019.1">
    <property type="nucleotide sequence ID" value="NC_008724.1"/>
</dbReference>
<evidence type="ECO:0000313" key="2">
    <source>
        <dbReference type="Proteomes" id="UP000202420"/>
    </source>
</evidence>
<keyword evidence="2" id="KW-1185">Reference proteome</keyword>
<evidence type="ECO:0000313" key="1">
    <source>
        <dbReference type="EMBL" id="ABT16672.1"/>
    </source>
</evidence>